<dbReference type="EMBL" id="JAPZBQ010000004">
    <property type="protein sequence ID" value="KAJ5335100.1"/>
    <property type="molecule type" value="Genomic_DNA"/>
</dbReference>
<feature type="compositionally biased region" description="Low complexity" evidence="6">
    <location>
        <begin position="50"/>
        <end position="72"/>
    </location>
</feature>
<feature type="transmembrane region" description="Helical" evidence="7">
    <location>
        <begin position="600"/>
        <end position="621"/>
    </location>
</feature>
<feature type="region of interest" description="Disordered" evidence="6">
    <location>
        <begin position="778"/>
        <end position="798"/>
    </location>
</feature>
<evidence type="ECO:0000256" key="6">
    <source>
        <dbReference type="SAM" id="MobiDB-lite"/>
    </source>
</evidence>
<feature type="region of interest" description="Disordered" evidence="6">
    <location>
        <begin position="237"/>
        <end position="268"/>
    </location>
</feature>
<keyword evidence="1" id="KW-0479">Metal-binding</keyword>
<dbReference type="GO" id="GO:0006351">
    <property type="term" value="P:DNA-templated transcription"/>
    <property type="evidence" value="ECO:0007669"/>
    <property type="project" value="InterPro"/>
</dbReference>
<accession>A0A9W9QKX9</accession>
<feature type="domain" description="Xylanolytic transcriptional activator regulatory" evidence="8">
    <location>
        <begin position="506"/>
        <end position="580"/>
    </location>
</feature>
<evidence type="ECO:0000256" key="7">
    <source>
        <dbReference type="SAM" id="Phobius"/>
    </source>
</evidence>
<keyword evidence="3" id="KW-0805">Transcription regulation</keyword>
<keyword evidence="7" id="KW-0472">Membrane</keyword>
<feature type="region of interest" description="Disordered" evidence="6">
    <location>
        <begin position="37"/>
        <end position="74"/>
    </location>
</feature>
<evidence type="ECO:0000313" key="9">
    <source>
        <dbReference type="EMBL" id="KAJ5335100.1"/>
    </source>
</evidence>
<evidence type="ECO:0000256" key="1">
    <source>
        <dbReference type="ARBA" id="ARBA00022723"/>
    </source>
</evidence>
<evidence type="ECO:0000259" key="8">
    <source>
        <dbReference type="Pfam" id="PF04082"/>
    </source>
</evidence>
<dbReference type="Proteomes" id="UP001147695">
    <property type="component" value="Unassembled WGS sequence"/>
</dbReference>
<proteinExistence type="predicted"/>
<dbReference type="GO" id="GO:0008270">
    <property type="term" value="F:zinc ion binding"/>
    <property type="evidence" value="ECO:0007669"/>
    <property type="project" value="InterPro"/>
</dbReference>
<reference evidence="9" key="2">
    <citation type="journal article" date="2023" name="IMA Fungus">
        <title>Comparative genomic study of the Penicillium genus elucidates a diverse pangenome and 15 lateral gene transfer events.</title>
        <authorList>
            <person name="Petersen C."/>
            <person name="Sorensen T."/>
            <person name="Nielsen M.R."/>
            <person name="Sondergaard T.E."/>
            <person name="Sorensen J.L."/>
            <person name="Fitzpatrick D.A."/>
            <person name="Frisvad J.C."/>
            <person name="Nielsen K.L."/>
        </authorList>
    </citation>
    <scope>NUCLEOTIDE SEQUENCE</scope>
    <source>
        <strain evidence="9">IBT 35673</strain>
    </source>
</reference>
<protein>
    <recommendedName>
        <fullName evidence="8">Xylanolytic transcriptional activator regulatory domain-containing protein</fullName>
    </recommendedName>
</protein>
<name>A0A9W9QKX9_PENBR</name>
<comment type="caution">
    <text evidence="9">The sequence shown here is derived from an EMBL/GenBank/DDBJ whole genome shotgun (WGS) entry which is preliminary data.</text>
</comment>
<evidence type="ECO:0000256" key="4">
    <source>
        <dbReference type="ARBA" id="ARBA00023163"/>
    </source>
</evidence>
<keyword evidence="2" id="KW-0862">Zinc</keyword>
<sequence length="904" mass="99902">MSESQTQAKSHSHVRIVTVDMGVGDDVLRRHVKSMHENLANPAAPRGSDSRANSRATATDRSSTSNRNSQSAPVLQDATAARMDDCLVPDEAPAFHSHLNHAEISPAVQLDKFLSASMLQARETPMSHQNLSLGSNEAEYPEDIPINRGLVPFSDASGPLRPEYRHSQFLLNQTPDERERIRPSRQQSPVDAVDYSQISMMNSEVENASSHCFQMNNALHDLEPYLGGDTFSFLHGSESTMPPSMGLPLPSLPPATAPGSKASSEDHMDSVTAERFALVSRLWPGRRSSFDCGFTHDLWKELVMLREGDVILGSLHASPNEPPHIEWGLNDHQQQELMREFAPGSSGEQWRHSSPNPAFDSSLAFDPDFPSTRLLNLGLFTAFKQTHGLLHFLHQPTFVARSAPKSLVFSLCLLGFVLLAADKTKEYLNKYLPIATQKCCAQLAEPNFDPADPMRLFSRLSTATLLLYATSIHPGQVAQLSGLFRPHSSLPTTTELINEGQATTRLHTDIESGDDLRWRLWARVESMKRLVTSLIVTDSWWSYKLGTTPVVSTQAVRYDLPCSEELYRSPSARSWKRLVDENDGIDNEPILIQLHTPWVALRPSCCVSPAGMFGLLSIIWIRMLNMRQRMIPPWPVAAEQGKRLILPVAMYMVDESGQTLTDGLLDIYKTHIQFLQDGNPHCVILWHFLNLQLLVNVEILESAIGRYGVENAYTALPFITAWSKTSSARRACLHAAGIYKAMNRRRINDGIIIHTESAGFHAALVMALYGFVVQSSEHQDTGSQRNPTRGPNGDAEPYEVLDDVDWPALGLMGLEPPSEMATTGNGPTSPAQSFIENSSPLSFMGTVLNGGYDSAQMILLEYANLLGDLGEGTSEGLGRVLRIMSNSLVDMELNNPPQRNASGT</sequence>
<keyword evidence="5" id="KW-0539">Nucleus</keyword>
<dbReference type="AlphaFoldDB" id="A0A9W9QKX9"/>
<evidence type="ECO:0000256" key="3">
    <source>
        <dbReference type="ARBA" id="ARBA00023015"/>
    </source>
</evidence>
<dbReference type="GO" id="GO:0003677">
    <property type="term" value="F:DNA binding"/>
    <property type="evidence" value="ECO:0007669"/>
    <property type="project" value="InterPro"/>
</dbReference>
<reference evidence="9" key="1">
    <citation type="submission" date="2022-12" db="EMBL/GenBank/DDBJ databases">
        <authorList>
            <person name="Petersen C."/>
        </authorList>
    </citation>
    <scope>NUCLEOTIDE SEQUENCE</scope>
    <source>
        <strain evidence="9">IBT 35673</strain>
    </source>
</reference>
<gene>
    <name evidence="9" type="ORF">N7452_007503</name>
</gene>
<evidence type="ECO:0000256" key="5">
    <source>
        <dbReference type="ARBA" id="ARBA00023242"/>
    </source>
</evidence>
<feature type="transmembrane region" description="Helical" evidence="7">
    <location>
        <begin position="751"/>
        <end position="772"/>
    </location>
</feature>
<evidence type="ECO:0000313" key="10">
    <source>
        <dbReference type="Proteomes" id="UP001147695"/>
    </source>
</evidence>
<feature type="region of interest" description="Disordered" evidence="6">
    <location>
        <begin position="171"/>
        <end position="190"/>
    </location>
</feature>
<evidence type="ECO:0000256" key="2">
    <source>
        <dbReference type="ARBA" id="ARBA00022833"/>
    </source>
</evidence>
<dbReference type="Pfam" id="PF04082">
    <property type="entry name" value="Fungal_trans"/>
    <property type="match status" value="1"/>
</dbReference>
<keyword evidence="7" id="KW-0812">Transmembrane</keyword>
<organism evidence="9 10">
    <name type="scientific">Penicillium brevicompactum</name>
    <dbReference type="NCBI Taxonomy" id="5074"/>
    <lineage>
        <taxon>Eukaryota</taxon>
        <taxon>Fungi</taxon>
        <taxon>Dikarya</taxon>
        <taxon>Ascomycota</taxon>
        <taxon>Pezizomycotina</taxon>
        <taxon>Eurotiomycetes</taxon>
        <taxon>Eurotiomycetidae</taxon>
        <taxon>Eurotiales</taxon>
        <taxon>Aspergillaceae</taxon>
        <taxon>Penicillium</taxon>
    </lineage>
</organism>
<dbReference type="CDD" id="cd12148">
    <property type="entry name" value="fungal_TF_MHR"/>
    <property type="match status" value="1"/>
</dbReference>
<keyword evidence="7" id="KW-1133">Transmembrane helix</keyword>
<dbReference type="InterPro" id="IPR007219">
    <property type="entry name" value="XnlR_reg_dom"/>
</dbReference>
<dbReference type="PANTHER" id="PTHR47660">
    <property type="entry name" value="TRANSCRIPTION FACTOR WITH C2H2 AND ZN(2)-CYS(6) DNA BINDING DOMAIN (EUROFUNG)-RELATED-RELATED"/>
    <property type="match status" value="1"/>
</dbReference>
<keyword evidence="4" id="KW-0804">Transcription</keyword>
<feature type="compositionally biased region" description="Polar residues" evidence="6">
    <location>
        <begin position="778"/>
        <end position="789"/>
    </location>
</feature>